<dbReference type="Gene3D" id="3.10.20.310">
    <property type="entry name" value="membrane protein fhac"/>
    <property type="match status" value="1"/>
</dbReference>
<dbReference type="InterPro" id="IPR050487">
    <property type="entry name" value="FtsQ_DivIB"/>
</dbReference>
<dbReference type="EMBL" id="JAAKZI010000008">
    <property type="protein sequence ID" value="NGN83109.1"/>
    <property type="molecule type" value="Genomic_DNA"/>
</dbReference>
<dbReference type="RefSeq" id="WP_165181216.1">
    <property type="nucleotide sequence ID" value="NZ_JAAKZI010000008.1"/>
</dbReference>
<comment type="caution">
    <text evidence="11">The sequence shown here is derived from an EMBL/GenBank/DDBJ whole genome shotgun (WGS) entry which is preliminary data.</text>
</comment>
<feature type="compositionally biased region" description="Gly residues" evidence="8">
    <location>
        <begin position="18"/>
        <end position="38"/>
    </location>
</feature>
<dbReference type="PROSITE" id="PS51779">
    <property type="entry name" value="POTRA"/>
    <property type="match status" value="1"/>
</dbReference>
<evidence type="ECO:0000256" key="5">
    <source>
        <dbReference type="ARBA" id="ARBA00022989"/>
    </source>
</evidence>
<feature type="transmembrane region" description="Helical" evidence="9">
    <location>
        <begin position="166"/>
        <end position="190"/>
    </location>
</feature>
<feature type="compositionally biased region" description="Low complexity" evidence="8">
    <location>
        <begin position="39"/>
        <end position="55"/>
    </location>
</feature>
<evidence type="ECO:0000313" key="11">
    <source>
        <dbReference type="EMBL" id="NGN83109.1"/>
    </source>
</evidence>
<feature type="compositionally biased region" description="Low complexity" evidence="8">
    <location>
        <begin position="139"/>
        <end position="148"/>
    </location>
</feature>
<evidence type="ECO:0000256" key="9">
    <source>
        <dbReference type="SAM" id="Phobius"/>
    </source>
</evidence>
<comment type="subcellular location">
    <subcellularLocation>
        <location evidence="1">Membrane</location>
    </subcellularLocation>
</comment>
<dbReference type="InterPro" id="IPR034746">
    <property type="entry name" value="POTRA"/>
</dbReference>
<feature type="region of interest" description="Disordered" evidence="8">
    <location>
        <begin position="368"/>
        <end position="394"/>
    </location>
</feature>
<keyword evidence="12" id="KW-1185">Reference proteome</keyword>
<reference evidence="11 12" key="1">
    <citation type="submission" date="2020-02" db="EMBL/GenBank/DDBJ databases">
        <title>Genome sequence of the type strain DSM 27180 of Arthrobacter silviterrae.</title>
        <authorList>
            <person name="Gao J."/>
            <person name="Sun J."/>
        </authorList>
    </citation>
    <scope>NUCLEOTIDE SEQUENCE [LARGE SCALE GENOMIC DNA]</scope>
    <source>
        <strain evidence="11 12">DSM 27180</strain>
    </source>
</reference>
<dbReference type="Pfam" id="PF03799">
    <property type="entry name" value="FtsQ_DivIB_C"/>
    <property type="match status" value="1"/>
</dbReference>
<protein>
    <submittedName>
        <fullName evidence="11">FtsQ-type POTRA domain-containing protein</fullName>
    </submittedName>
</protein>
<keyword evidence="3" id="KW-0132">Cell division</keyword>
<dbReference type="Gene3D" id="3.40.50.10960">
    <property type="match status" value="1"/>
</dbReference>
<feature type="compositionally biased region" description="Low complexity" evidence="8">
    <location>
        <begin position="77"/>
        <end position="104"/>
    </location>
</feature>
<keyword evidence="5 9" id="KW-1133">Transmembrane helix</keyword>
<evidence type="ECO:0000256" key="3">
    <source>
        <dbReference type="ARBA" id="ARBA00022618"/>
    </source>
</evidence>
<dbReference type="PANTHER" id="PTHR37820:SF1">
    <property type="entry name" value="CELL DIVISION PROTEIN FTSQ"/>
    <property type="match status" value="1"/>
</dbReference>
<keyword evidence="2" id="KW-1003">Cell membrane</keyword>
<dbReference type="InterPro" id="IPR005548">
    <property type="entry name" value="Cell_div_FtsQ/DivIB_C"/>
</dbReference>
<dbReference type="Pfam" id="PF08478">
    <property type="entry name" value="POTRA_1"/>
    <property type="match status" value="1"/>
</dbReference>
<proteinExistence type="predicted"/>
<gene>
    <name evidence="11" type="ORF">G6N77_06490</name>
</gene>
<feature type="domain" description="POTRA" evidence="10">
    <location>
        <begin position="189"/>
        <end position="257"/>
    </location>
</feature>
<sequence>MAEPRRPRIIRTRPATGPDGGAPTGAGPGPDSGPGPNGGDAAAATRSAATAGGNTQAARPTSSKVTVTPLEPDAPVKTASPKSATAKTAPAKTATAKTAPAKAPGRPVVDLTARAKRPAKDAGPVPDVQPGKGGKKKSGTSTGRGAGATVLAFPTPAHKKRRRRAWIAFSAVAAVLAIVMVVALFSPVLAVRTIHIDGRKLVAEKTLQTALAPLVGTPLPQVTQQDVDRLLAKVPQVKSSRIEAQPPSALLVQVVERVPVALLKNGSGFVMVDQDGVELGTAKDAASAGLPLIDGGLAAVSKDTFSAMTAVLATLPKSVLGRLASATAKSPDAVELQMVDGKTVVWGNAADMELKAQVLQALIDAPAPTVDPGKPAPPPVQVYDVSTPRYPVTR</sequence>
<keyword evidence="7" id="KW-0131">Cell cycle</keyword>
<feature type="region of interest" description="Disordered" evidence="8">
    <location>
        <begin position="1"/>
        <end position="148"/>
    </location>
</feature>
<evidence type="ECO:0000256" key="1">
    <source>
        <dbReference type="ARBA" id="ARBA00004370"/>
    </source>
</evidence>
<feature type="compositionally biased region" description="Polar residues" evidence="8">
    <location>
        <begin position="56"/>
        <end position="66"/>
    </location>
</feature>
<evidence type="ECO:0000256" key="8">
    <source>
        <dbReference type="SAM" id="MobiDB-lite"/>
    </source>
</evidence>
<keyword evidence="6 9" id="KW-0472">Membrane</keyword>
<evidence type="ECO:0000256" key="2">
    <source>
        <dbReference type="ARBA" id="ARBA00022475"/>
    </source>
</evidence>
<dbReference type="PANTHER" id="PTHR37820">
    <property type="entry name" value="CELL DIVISION PROTEIN DIVIB"/>
    <property type="match status" value="1"/>
</dbReference>
<evidence type="ECO:0000313" key="12">
    <source>
        <dbReference type="Proteomes" id="UP000479226"/>
    </source>
</evidence>
<evidence type="ECO:0000256" key="6">
    <source>
        <dbReference type="ARBA" id="ARBA00023136"/>
    </source>
</evidence>
<dbReference type="InterPro" id="IPR013685">
    <property type="entry name" value="POTRA_FtsQ_type"/>
</dbReference>
<evidence type="ECO:0000256" key="4">
    <source>
        <dbReference type="ARBA" id="ARBA00022692"/>
    </source>
</evidence>
<organism evidence="11 12">
    <name type="scientific">Arthrobacter silviterrae</name>
    <dbReference type="NCBI Taxonomy" id="2026658"/>
    <lineage>
        <taxon>Bacteria</taxon>
        <taxon>Bacillati</taxon>
        <taxon>Actinomycetota</taxon>
        <taxon>Actinomycetes</taxon>
        <taxon>Micrococcales</taxon>
        <taxon>Micrococcaceae</taxon>
        <taxon>Arthrobacter</taxon>
    </lineage>
</organism>
<keyword evidence="4 9" id="KW-0812">Transmembrane</keyword>
<accession>A0ABX0DCN4</accession>
<name>A0ABX0DCN4_9MICC</name>
<evidence type="ECO:0000256" key="7">
    <source>
        <dbReference type="ARBA" id="ARBA00023306"/>
    </source>
</evidence>
<dbReference type="Proteomes" id="UP000479226">
    <property type="component" value="Unassembled WGS sequence"/>
</dbReference>
<evidence type="ECO:0000259" key="10">
    <source>
        <dbReference type="PROSITE" id="PS51779"/>
    </source>
</evidence>